<evidence type="ECO:0000256" key="11">
    <source>
        <dbReference type="ARBA" id="ARBA00023303"/>
    </source>
</evidence>
<evidence type="ECO:0000313" key="14">
    <source>
        <dbReference type="EMBL" id="CAG9817686.1"/>
    </source>
</evidence>
<dbReference type="Pfam" id="PF00858">
    <property type="entry name" value="ASC"/>
    <property type="match status" value="1"/>
</dbReference>
<keyword evidence="15" id="KW-1185">Reference proteome</keyword>
<keyword evidence="7" id="KW-0915">Sodium</keyword>
<dbReference type="InterPro" id="IPR001873">
    <property type="entry name" value="ENaC"/>
</dbReference>
<evidence type="ECO:0000256" key="4">
    <source>
        <dbReference type="ARBA" id="ARBA00022461"/>
    </source>
</evidence>
<feature type="transmembrane region" description="Helical" evidence="13">
    <location>
        <begin position="41"/>
        <end position="59"/>
    </location>
</feature>
<keyword evidence="6 13" id="KW-1133">Transmembrane helix</keyword>
<evidence type="ECO:0000256" key="13">
    <source>
        <dbReference type="SAM" id="Phobius"/>
    </source>
</evidence>
<dbReference type="GO" id="GO:0005886">
    <property type="term" value="C:plasma membrane"/>
    <property type="evidence" value="ECO:0007669"/>
    <property type="project" value="TreeGrafter"/>
</dbReference>
<dbReference type="PANTHER" id="PTHR11690:SF288">
    <property type="entry name" value="AMILORIDE-SENSITIVE NA+ CHANNEL-RELATED"/>
    <property type="match status" value="1"/>
</dbReference>
<evidence type="ECO:0000313" key="15">
    <source>
        <dbReference type="Proteomes" id="UP001153737"/>
    </source>
</evidence>
<keyword evidence="9 13" id="KW-0472">Membrane</keyword>
<evidence type="ECO:0000256" key="12">
    <source>
        <dbReference type="RuleBase" id="RU000679"/>
    </source>
</evidence>
<comment type="similarity">
    <text evidence="2 12">Belongs to the amiloride-sensitive sodium channel (TC 1.A.6) family.</text>
</comment>
<dbReference type="PRINTS" id="PR01078">
    <property type="entry name" value="AMINACHANNEL"/>
</dbReference>
<dbReference type="Proteomes" id="UP001153737">
    <property type="component" value="Chromosome 16"/>
</dbReference>
<evidence type="ECO:0000256" key="2">
    <source>
        <dbReference type="ARBA" id="ARBA00007193"/>
    </source>
</evidence>
<name>A0A9N9X252_PHACE</name>
<protein>
    <submittedName>
        <fullName evidence="14">Uncharacterized protein</fullName>
    </submittedName>
</protein>
<evidence type="ECO:0000256" key="9">
    <source>
        <dbReference type="ARBA" id="ARBA00023136"/>
    </source>
</evidence>
<evidence type="ECO:0000256" key="7">
    <source>
        <dbReference type="ARBA" id="ARBA00023053"/>
    </source>
</evidence>
<organism evidence="14 15">
    <name type="scientific">Phaedon cochleariae</name>
    <name type="common">Mustard beetle</name>
    <dbReference type="NCBI Taxonomy" id="80249"/>
    <lineage>
        <taxon>Eukaryota</taxon>
        <taxon>Metazoa</taxon>
        <taxon>Ecdysozoa</taxon>
        <taxon>Arthropoda</taxon>
        <taxon>Hexapoda</taxon>
        <taxon>Insecta</taxon>
        <taxon>Pterygota</taxon>
        <taxon>Neoptera</taxon>
        <taxon>Endopterygota</taxon>
        <taxon>Coleoptera</taxon>
        <taxon>Polyphaga</taxon>
        <taxon>Cucujiformia</taxon>
        <taxon>Chrysomeloidea</taxon>
        <taxon>Chrysomelidae</taxon>
        <taxon>Chrysomelinae</taxon>
        <taxon>Chrysomelini</taxon>
        <taxon>Phaedon</taxon>
    </lineage>
</organism>
<reference evidence="14" key="1">
    <citation type="submission" date="2022-01" db="EMBL/GenBank/DDBJ databases">
        <authorList>
            <person name="King R."/>
        </authorList>
    </citation>
    <scope>NUCLEOTIDE SEQUENCE</scope>
</reference>
<dbReference type="AlphaFoldDB" id="A0A9N9X252"/>
<dbReference type="Gene3D" id="1.10.287.820">
    <property type="entry name" value="Acid-sensing ion channel domain"/>
    <property type="match status" value="1"/>
</dbReference>
<keyword evidence="11 12" id="KW-0407">Ion channel</keyword>
<evidence type="ECO:0000256" key="6">
    <source>
        <dbReference type="ARBA" id="ARBA00022989"/>
    </source>
</evidence>
<accession>A0A9N9X252</accession>
<keyword evidence="4 12" id="KW-0894">Sodium channel</keyword>
<reference evidence="14" key="2">
    <citation type="submission" date="2022-10" db="EMBL/GenBank/DDBJ databases">
        <authorList>
            <consortium name="ENA_rothamsted_submissions"/>
            <consortium name="culmorum"/>
            <person name="King R."/>
        </authorList>
    </citation>
    <scope>NUCLEOTIDE SEQUENCE</scope>
</reference>
<keyword evidence="8 12" id="KW-0406">Ion transport</keyword>
<proteinExistence type="inferred from homology"/>
<evidence type="ECO:0000256" key="5">
    <source>
        <dbReference type="ARBA" id="ARBA00022692"/>
    </source>
</evidence>
<evidence type="ECO:0000256" key="3">
    <source>
        <dbReference type="ARBA" id="ARBA00022448"/>
    </source>
</evidence>
<gene>
    <name evidence="14" type="ORF">PHAECO_LOCUS5304</name>
</gene>
<dbReference type="OrthoDB" id="6021021at2759"/>
<dbReference type="GO" id="GO:0015280">
    <property type="term" value="F:ligand-gated sodium channel activity"/>
    <property type="evidence" value="ECO:0007669"/>
    <property type="project" value="TreeGrafter"/>
</dbReference>
<dbReference type="PANTHER" id="PTHR11690">
    <property type="entry name" value="AMILORIDE-SENSITIVE SODIUM CHANNEL-RELATED"/>
    <property type="match status" value="1"/>
</dbReference>
<sequence>MGQKDGIVGKSVHGYFREYCESTSIHGFRYLAEKRSRTERVLWLLLISISVGSCGYLISEIYRKFDKSPVIVSFATTETPIYTIPFPAVTICPMTKARKSIFNFTDVIYKLERNESLSPEEALHGQYMSEVCEYGQSLFPANLTFSDDFFHELDKLRIPLHKMMYQCKFMRQEVNCSELFIPIILDESVCYTFNMLGRDDIFNPNVVTFKNYHKNAYKSQWTVDGGYETNEGTETYPVRAYLAGADNALDITFHQNDSDLDYLCLDDIQGYSILLHQPYKIPLVKKQYFQVPFDTAVVAVIQPELMTTSADVKKYSASKRKCYFTTERKLKYFKYYSPSNCKFECLINHTLESCKCVKFHMPREPNTPICGNGNHQCLSFQQLHLKVLQLRKNIGSDRNDFFCQCKPLCTELTYNMEQSQSAWEYKEQFRAKGMTEYDLDGLRFAKLSIFFKQESFLTSQRNELYGPTDFLANFGGLLGLFTGFSLLSAAEIIYFLTIRLCTNFRKYRVWTGSSTDTK</sequence>
<feature type="transmembrane region" description="Helical" evidence="13">
    <location>
        <begin position="470"/>
        <end position="496"/>
    </location>
</feature>
<keyword evidence="10 12" id="KW-0739">Sodium transport</keyword>
<keyword evidence="5 12" id="KW-0812">Transmembrane</keyword>
<evidence type="ECO:0000256" key="8">
    <source>
        <dbReference type="ARBA" id="ARBA00023065"/>
    </source>
</evidence>
<comment type="subcellular location">
    <subcellularLocation>
        <location evidence="1">Membrane</location>
        <topology evidence="1">Multi-pass membrane protein</topology>
    </subcellularLocation>
</comment>
<evidence type="ECO:0000256" key="1">
    <source>
        <dbReference type="ARBA" id="ARBA00004141"/>
    </source>
</evidence>
<dbReference type="EMBL" id="OU896722">
    <property type="protein sequence ID" value="CAG9817686.1"/>
    <property type="molecule type" value="Genomic_DNA"/>
</dbReference>
<dbReference type="Gene3D" id="2.60.470.10">
    <property type="entry name" value="Acid-sensing ion channels like domains"/>
    <property type="match status" value="1"/>
</dbReference>
<keyword evidence="3 12" id="KW-0813">Transport</keyword>
<evidence type="ECO:0000256" key="10">
    <source>
        <dbReference type="ARBA" id="ARBA00023201"/>
    </source>
</evidence>